<feature type="compositionally biased region" description="Basic and acidic residues" evidence="1">
    <location>
        <begin position="29"/>
        <end position="41"/>
    </location>
</feature>
<evidence type="ECO:0000256" key="1">
    <source>
        <dbReference type="SAM" id="MobiDB-lite"/>
    </source>
</evidence>
<proteinExistence type="predicted"/>
<comment type="caution">
    <text evidence="2">The sequence shown here is derived from an EMBL/GenBank/DDBJ whole genome shotgun (WGS) entry which is preliminary data.</text>
</comment>
<evidence type="ECO:0000313" key="2">
    <source>
        <dbReference type="EMBL" id="KAG0481535.1"/>
    </source>
</evidence>
<sequence>MMNTKNFSVRTWGIKSSRRSTSMEEIDTSDERQHEADQEKPAVARAMSFARLLPRLCLAKAKLTEGKPPKILYYARRPGGGKDNWCAMANRKRIRLAGNRYVDARMTTRG</sequence>
<accession>A0A835QXG2</accession>
<reference evidence="2 3" key="1">
    <citation type="journal article" date="2020" name="Nat. Food">
        <title>A phased Vanilla planifolia genome enables genetic improvement of flavour and production.</title>
        <authorList>
            <person name="Hasing T."/>
            <person name="Tang H."/>
            <person name="Brym M."/>
            <person name="Khazi F."/>
            <person name="Huang T."/>
            <person name="Chambers A.H."/>
        </authorList>
    </citation>
    <scope>NUCLEOTIDE SEQUENCE [LARGE SCALE GENOMIC DNA]</scope>
    <source>
        <tissue evidence="2">Leaf</tissue>
    </source>
</reference>
<evidence type="ECO:0000313" key="3">
    <source>
        <dbReference type="Proteomes" id="UP000636800"/>
    </source>
</evidence>
<dbReference type="Proteomes" id="UP000636800">
    <property type="component" value="Chromosome 5"/>
</dbReference>
<feature type="region of interest" description="Disordered" evidence="1">
    <location>
        <begin position="1"/>
        <end position="41"/>
    </location>
</feature>
<dbReference type="OrthoDB" id="10065496at2759"/>
<dbReference type="EMBL" id="JADCNL010000005">
    <property type="protein sequence ID" value="KAG0481535.1"/>
    <property type="molecule type" value="Genomic_DNA"/>
</dbReference>
<protein>
    <submittedName>
        <fullName evidence="2">Uncharacterized protein</fullName>
    </submittedName>
</protein>
<organism evidence="2 3">
    <name type="scientific">Vanilla planifolia</name>
    <name type="common">Vanilla</name>
    <dbReference type="NCBI Taxonomy" id="51239"/>
    <lineage>
        <taxon>Eukaryota</taxon>
        <taxon>Viridiplantae</taxon>
        <taxon>Streptophyta</taxon>
        <taxon>Embryophyta</taxon>
        <taxon>Tracheophyta</taxon>
        <taxon>Spermatophyta</taxon>
        <taxon>Magnoliopsida</taxon>
        <taxon>Liliopsida</taxon>
        <taxon>Asparagales</taxon>
        <taxon>Orchidaceae</taxon>
        <taxon>Vanilloideae</taxon>
        <taxon>Vanilleae</taxon>
        <taxon>Vanilla</taxon>
    </lineage>
</organism>
<keyword evidence="3" id="KW-1185">Reference proteome</keyword>
<gene>
    <name evidence="2" type="ORF">HPP92_012393</name>
</gene>
<dbReference type="AlphaFoldDB" id="A0A835QXG2"/>
<name>A0A835QXG2_VANPL</name>